<organism evidence="1 2">
    <name type="scientific">Scandinavium lactucae</name>
    <dbReference type="NCBI Taxonomy" id="3095028"/>
    <lineage>
        <taxon>Bacteria</taxon>
        <taxon>Pseudomonadati</taxon>
        <taxon>Pseudomonadota</taxon>
        <taxon>Gammaproteobacteria</taxon>
        <taxon>Enterobacterales</taxon>
        <taxon>Enterobacteriaceae</taxon>
        <taxon>Scandinavium</taxon>
    </lineage>
</organism>
<gene>
    <name evidence="1" type="ORF">SIL20_07555</name>
</gene>
<dbReference type="Pfam" id="PF15594">
    <property type="entry name" value="Imm50"/>
    <property type="match status" value="1"/>
</dbReference>
<sequence>MVIIIFKSELGMWFDNAIGKEKIQSIFNNEFDIQTIEIDGFSMVNLSDLRFNLFCKNVPKKFPDKWSKNRFNALNLIITFGDVIRLDVSGSRVGLLCLPTTISFTGCSEIKVKHDVLNLYCKSKFLTIESIRPYLDERWD</sequence>
<evidence type="ECO:0000313" key="2">
    <source>
        <dbReference type="Proteomes" id="UP001282336"/>
    </source>
</evidence>
<reference evidence="1" key="1">
    <citation type="submission" date="2023-11" db="EMBL/GenBank/DDBJ databases">
        <title>Scandinavium wanjuensis sp. nov., isolated from lettuce South Korea.</title>
        <authorList>
            <person name="Park J."/>
            <person name="Park S."/>
            <person name="Oh K.K."/>
            <person name="Cho G.S."/>
            <person name="Franz C.M.A.P."/>
        </authorList>
    </citation>
    <scope>NUCLEOTIDE SEQUENCE</scope>
    <source>
        <strain evidence="1">V105_12</strain>
    </source>
</reference>
<comment type="caution">
    <text evidence="1">The sequence shown here is derived from an EMBL/GenBank/DDBJ whole genome shotgun (WGS) entry which is preliminary data.</text>
</comment>
<dbReference type="RefSeq" id="WP_319627925.1">
    <property type="nucleotide sequence ID" value="NZ_JAWXRB010000029.1"/>
</dbReference>
<dbReference type="AlphaFoldDB" id="A0AAJ2S3L3"/>
<proteinExistence type="predicted"/>
<protein>
    <submittedName>
        <fullName evidence="1">Imm50 family immunity protein</fullName>
    </submittedName>
</protein>
<name>A0AAJ2S3L3_9ENTR</name>
<dbReference type="EMBL" id="JAWXRC010000022">
    <property type="protein sequence ID" value="MDX6031359.1"/>
    <property type="molecule type" value="Genomic_DNA"/>
</dbReference>
<dbReference type="InterPro" id="IPR028957">
    <property type="entry name" value="Imm50"/>
</dbReference>
<dbReference type="Proteomes" id="UP001282336">
    <property type="component" value="Unassembled WGS sequence"/>
</dbReference>
<evidence type="ECO:0000313" key="1">
    <source>
        <dbReference type="EMBL" id="MDX6031359.1"/>
    </source>
</evidence>
<accession>A0AAJ2S3L3</accession>